<dbReference type="Gene3D" id="1.10.260.40">
    <property type="entry name" value="lambda repressor-like DNA-binding domains"/>
    <property type="match status" value="1"/>
</dbReference>
<dbReference type="InterPro" id="IPR010982">
    <property type="entry name" value="Lambda_DNA-bd_dom_sf"/>
</dbReference>
<reference evidence="2 3" key="1">
    <citation type="submission" date="2017-02" db="EMBL/GenBank/DDBJ databases">
        <authorList>
            <person name="Peterson S.W."/>
        </authorList>
    </citation>
    <scope>NUCLEOTIDE SEQUENCE [LARGE SCALE GENOMIC DNA]</scope>
    <source>
        <strain evidence="2 3">ATCC BAA-1030</strain>
    </source>
</reference>
<organism evidence="2 3">
    <name type="scientific">Pilibacter termitis</name>
    <dbReference type="NCBI Taxonomy" id="263852"/>
    <lineage>
        <taxon>Bacteria</taxon>
        <taxon>Bacillati</taxon>
        <taxon>Bacillota</taxon>
        <taxon>Bacilli</taxon>
        <taxon>Lactobacillales</taxon>
        <taxon>Enterococcaceae</taxon>
        <taxon>Pilibacter</taxon>
    </lineage>
</organism>
<dbReference type="Pfam" id="PF13443">
    <property type="entry name" value="HTH_26"/>
    <property type="match status" value="1"/>
</dbReference>
<sequence>MKCKLSTLMGERRLSIQDVHEQTKLSRTTISNLYNEKATRIDYDTIEKLCLLFECGVAELLCVENIMGDRKND</sequence>
<dbReference type="EMBL" id="FUXI01000022">
    <property type="protein sequence ID" value="SJZ94514.1"/>
    <property type="molecule type" value="Genomic_DNA"/>
</dbReference>
<dbReference type="AlphaFoldDB" id="A0A1T4PS95"/>
<gene>
    <name evidence="2" type="ORF">SAMN02745116_01917</name>
</gene>
<dbReference type="SUPFAM" id="SSF47413">
    <property type="entry name" value="lambda repressor-like DNA-binding domains"/>
    <property type="match status" value="1"/>
</dbReference>
<dbReference type="InterPro" id="IPR001387">
    <property type="entry name" value="Cro/C1-type_HTH"/>
</dbReference>
<evidence type="ECO:0000313" key="2">
    <source>
        <dbReference type="EMBL" id="SJZ94514.1"/>
    </source>
</evidence>
<name>A0A1T4PS95_9ENTE</name>
<dbReference type="STRING" id="263852.SAMN02745116_01917"/>
<dbReference type="RefSeq" id="WP_078807835.1">
    <property type="nucleotide sequence ID" value="NZ_FUXI01000022.1"/>
</dbReference>
<evidence type="ECO:0000259" key="1">
    <source>
        <dbReference type="PROSITE" id="PS50943"/>
    </source>
</evidence>
<evidence type="ECO:0000313" key="3">
    <source>
        <dbReference type="Proteomes" id="UP000190328"/>
    </source>
</evidence>
<dbReference type="GO" id="GO:0003677">
    <property type="term" value="F:DNA binding"/>
    <property type="evidence" value="ECO:0007669"/>
    <property type="project" value="InterPro"/>
</dbReference>
<dbReference type="OrthoDB" id="2899891at2"/>
<protein>
    <submittedName>
        <fullName evidence="2">Putative transcriptional regulator</fullName>
    </submittedName>
</protein>
<accession>A0A1T4PS95</accession>
<feature type="domain" description="HTH cro/C1-type" evidence="1">
    <location>
        <begin position="5"/>
        <end position="60"/>
    </location>
</feature>
<keyword evidence="3" id="KW-1185">Reference proteome</keyword>
<dbReference type="PROSITE" id="PS50943">
    <property type="entry name" value="HTH_CROC1"/>
    <property type="match status" value="1"/>
</dbReference>
<proteinExistence type="predicted"/>
<dbReference type="Proteomes" id="UP000190328">
    <property type="component" value="Unassembled WGS sequence"/>
</dbReference>